<organism evidence="1">
    <name type="scientific">Bactrocera dorsalis</name>
    <name type="common">Oriental fruit fly</name>
    <name type="synonym">Dacus dorsalis</name>
    <dbReference type="NCBI Taxonomy" id="27457"/>
    <lineage>
        <taxon>Eukaryota</taxon>
        <taxon>Metazoa</taxon>
        <taxon>Ecdysozoa</taxon>
        <taxon>Arthropoda</taxon>
        <taxon>Hexapoda</taxon>
        <taxon>Insecta</taxon>
        <taxon>Pterygota</taxon>
        <taxon>Neoptera</taxon>
        <taxon>Endopterygota</taxon>
        <taxon>Diptera</taxon>
        <taxon>Brachycera</taxon>
        <taxon>Muscomorpha</taxon>
        <taxon>Tephritoidea</taxon>
        <taxon>Tephritidae</taxon>
        <taxon>Bactrocera</taxon>
        <taxon>Bactrocera</taxon>
    </lineage>
</organism>
<dbReference type="Pfam" id="PF15992">
    <property type="entry name" value="DUF4769"/>
    <property type="match status" value="1"/>
</dbReference>
<protein>
    <submittedName>
        <fullName evidence="1">Uncharacterized protein</fullName>
    </submittedName>
</protein>
<dbReference type="OrthoDB" id="3598281at2759"/>
<accession>A0A034W7G5</accession>
<sequence length="412" mass="46195">MLDSAALKTLLNSWGLPELLSQFQDENIGIDELKMMKCHHIGELLHSYKLGTRIRFEYYFERWRRDQNQPLLAASAPNHYQHYNPCHTLARTTHLPHTTTSPPTPTATASEVITVHKSVQTRATNTAAVRCVNVATNTSEVLFKMPTQSKTPPPLAPVKDALREMPQLTRQPSMLEDGIMSEPATNALSLNTTTTTAAPTATTTSGGGGGGTRLAPQFQFINDTDEEEVDNGPLLHILNSSGFKGLSLLEYYQQHQHFMNVHRTLLIQLIVNFFDMNEYHLSLRVSHNLEQQILQLFPSEKLEYYRTEKRGKIYVKFCNMKRYKRDKPMLKRKWMDDADAGEDSGGGGARDVDAVAAATGGINNRPTEPEVGIECGDDDVEDLAQSFKYWHAQHSPTGVQVKTESLSDGDFY</sequence>
<evidence type="ECO:0000313" key="1">
    <source>
        <dbReference type="EMBL" id="JAC50090.1"/>
    </source>
</evidence>
<reference evidence="1" key="1">
    <citation type="journal article" date="2014" name="BMC Genomics">
        <title>Characterizing the developmental transcriptome of the oriental fruit fly, Bactrocera dorsalis (Diptera: Tephritidae) through comparative genomic analysis with Drosophila melanogaster utilizing modENCODE datasets.</title>
        <authorList>
            <person name="Geib S.M."/>
            <person name="Calla B."/>
            <person name="Hall B."/>
            <person name="Hou S."/>
            <person name="Manoukis N.C."/>
        </authorList>
    </citation>
    <scope>NUCLEOTIDE SEQUENCE</scope>
    <source>
        <strain evidence="1">Punador</strain>
    </source>
</reference>
<name>A0A034W7G5_BACDO</name>
<dbReference type="InterPro" id="IPR031934">
    <property type="entry name" value="DUF4769"/>
</dbReference>
<dbReference type="AlphaFoldDB" id="A0A034W7G5"/>
<proteinExistence type="predicted"/>
<dbReference type="EMBL" id="GAKP01008862">
    <property type="protein sequence ID" value="JAC50090.1"/>
    <property type="molecule type" value="Transcribed_RNA"/>
</dbReference>